<evidence type="ECO:0000256" key="1">
    <source>
        <dbReference type="SAM" id="Phobius"/>
    </source>
</evidence>
<keyword evidence="1" id="KW-1133">Transmembrane helix</keyword>
<feature type="non-terminal residue" evidence="2">
    <location>
        <position position="66"/>
    </location>
</feature>
<feature type="non-terminal residue" evidence="2">
    <location>
        <position position="1"/>
    </location>
</feature>
<dbReference type="EMBL" id="UINC01022427">
    <property type="protein sequence ID" value="SVA92000.1"/>
    <property type="molecule type" value="Genomic_DNA"/>
</dbReference>
<dbReference type="AlphaFoldDB" id="A0A381ZRY1"/>
<evidence type="ECO:0000313" key="2">
    <source>
        <dbReference type="EMBL" id="SVA92000.1"/>
    </source>
</evidence>
<protein>
    <recommendedName>
        <fullName evidence="3">Chemotaxis methyl-accepting receptor HlyB-like 4HB MCP domain-containing protein</fullName>
    </recommendedName>
</protein>
<evidence type="ECO:0008006" key="3">
    <source>
        <dbReference type="Google" id="ProtNLM"/>
    </source>
</evidence>
<organism evidence="2">
    <name type="scientific">marine metagenome</name>
    <dbReference type="NCBI Taxonomy" id="408172"/>
    <lineage>
        <taxon>unclassified sequences</taxon>
        <taxon>metagenomes</taxon>
        <taxon>ecological metagenomes</taxon>
    </lineage>
</organism>
<sequence length="66" mass="7364">MEDNSIKNGISYKIKITIIILTLVTMGAMGALFIKIAYSVTSSEKQSDNYQYLINVGDKLKNKGLY</sequence>
<keyword evidence="1" id="KW-0472">Membrane</keyword>
<keyword evidence="1" id="KW-0812">Transmembrane</keyword>
<gene>
    <name evidence="2" type="ORF">METZ01_LOCUS144854</name>
</gene>
<proteinExistence type="predicted"/>
<name>A0A381ZRY1_9ZZZZ</name>
<accession>A0A381ZRY1</accession>
<reference evidence="2" key="1">
    <citation type="submission" date="2018-05" db="EMBL/GenBank/DDBJ databases">
        <authorList>
            <person name="Lanie J.A."/>
            <person name="Ng W.-L."/>
            <person name="Kazmierczak K.M."/>
            <person name="Andrzejewski T.M."/>
            <person name="Davidsen T.M."/>
            <person name="Wayne K.J."/>
            <person name="Tettelin H."/>
            <person name="Glass J.I."/>
            <person name="Rusch D."/>
            <person name="Podicherti R."/>
            <person name="Tsui H.-C.T."/>
            <person name="Winkler M.E."/>
        </authorList>
    </citation>
    <scope>NUCLEOTIDE SEQUENCE</scope>
</reference>
<feature type="transmembrane region" description="Helical" evidence="1">
    <location>
        <begin position="16"/>
        <end position="38"/>
    </location>
</feature>